<dbReference type="InterPro" id="IPR052173">
    <property type="entry name" value="Beta-lactam_resp_regulator"/>
</dbReference>
<dbReference type="Gene3D" id="3.30.2010.10">
    <property type="entry name" value="Metalloproteases ('zincins'), catalytic domain"/>
    <property type="match status" value="1"/>
</dbReference>
<evidence type="ECO:0000256" key="4">
    <source>
        <dbReference type="ARBA" id="ARBA00022833"/>
    </source>
</evidence>
<keyword evidence="7" id="KW-1133">Transmembrane helix</keyword>
<keyword evidence="7" id="KW-0812">Transmembrane</keyword>
<comment type="caution">
    <text evidence="9">The sequence shown here is derived from an EMBL/GenBank/DDBJ whole genome shotgun (WGS) entry which is preliminary data.</text>
</comment>
<dbReference type="PANTHER" id="PTHR34978:SF3">
    <property type="entry name" value="SLR0241 PROTEIN"/>
    <property type="match status" value="1"/>
</dbReference>
<feature type="transmembrane region" description="Helical" evidence="7">
    <location>
        <begin position="35"/>
        <end position="59"/>
    </location>
</feature>
<keyword evidence="1 6" id="KW-0645">Protease</keyword>
<feature type="transmembrane region" description="Helical" evidence="7">
    <location>
        <begin position="89"/>
        <end position="115"/>
    </location>
</feature>
<dbReference type="RefSeq" id="WP_382403296.1">
    <property type="nucleotide sequence ID" value="NZ_JBHSWH010000001.1"/>
</dbReference>
<dbReference type="PANTHER" id="PTHR34978">
    <property type="entry name" value="POSSIBLE SENSOR-TRANSDUCER PROTEIN BLAR"/>
    <property type="match status" value="1"/>
</dbReference>
<keyword evidence="2" id="KW-0479">Metal-binding</keyword>
<protein>
    <submittedName>
        <fullName evidence="9">M56 family metallopeptidase</fullName>
    </submittedName>
</protein>
<proteinExistence type="inferred from homology"/>
<organism evidence="9 10">
    <name type="scientific">Flexivirga alba</name>
    <dbReference type="NCBI Taxonomy" id="702742"/>
    <lineage>
        <taxon>Bacteria</taxon>
        <taxon>Bacillati</taxon>
        <taxon>Actinomycetota</taxon>
        <taxon>Actinomycetes</taxon>
        <taxon>Micrococcales</taxon>
        <taxon>Dermacoccaceae</taxon>
        <taxon>Flexivirga</taxon>
    </lineage>
</organism>
<comment type="cofactor">
    <cofactor evidence="6">
        <name>Zn(2+)</name>
        <dbReference type="ChEBI" id="CHEBI:29105"/>
    </cofactor>
    <text evidence="6">Binds 1 zinc ion per subunit.</text>
</comment>
<reference evidence="10" key="1">
    <citation type="journal article" date="2019" name="Int. J. Syst. Evol. Microbiol.">
        <title>The Global Catalogue of Microorganisms (GCM) 10K type strain sequencing project: providing services to taxonomists for standard genome sequencing and annotation.</title>
        <authorList>
            <consortium name="The Broad Institute Genomics Platform"/>
            <consortium name="The Broad Institute Genome Sequencing Center for Infectious Disease"/>
            <person name="Wu L."/>
            <person name="Ma J."/>
        </authorList>
    </citation>
    <scope>NUCLEOTIDE SEQUENCE [LARGE SCALE GENOMIC DNA]</scope>
    <source>
        <strain evidence="10">CCUG 58127</strain>
    </source>
</reference>
<keyword evidence="4 6" id="KW-0862">Zinc</keyword>
<evidence type="ECO:0000256" key="6">
    <source>
        <dbReference type="RuleBase" id="RU003983"/>
    </source>
</evidence>
<evidence type="ECO:0000256" key="5">
    <source>
        <dbReference type="ARBA" id="ARBA00023049"/>
    </source>
</evidence>
<dbReference type="Proteomes" id="UP001596298">
    <property type="component" value="Unassembled WGS sequence"/>
</dbReference>
<comment type="similarity">
    <text evidence="6">Belongs to the peptidase M48 family.</text>
</comment>
<evidence type="ECO:0000256" key="7">
    <source>
        <dbReference type="SAM" id="Phobius"/>
    </source>
</evidence>
<feature type="transmembrane region" description="Helical" evidence="7">
    <location>
        <begin position="6"/>
        <end position="23"/>
    </location>
</feature>
<sequence length="329" mass="33568">MTTAVVLLSYAAMAAMVGPWMLLTGGWSDRAPRLAIVAWQCLTVSVVAAVALAGVALLIPTASVSGGLAELLRACAMALSAQYSSPGGAAAAATGAILMTTVLGRLAWCLTVVLADARRRRSRHRTALDLVGTTVPGLGAVVLSADQPAVYCLPGRHRRIVVTSGALQLLTEEQLTLVLRHEQAHARQRHDLVLAWSQTAAKAFPRVPLFATARAESARLVELLADDVAIGHDGNRLALADALLTLSSASAPVAALAAGGSTAGARVRRLINPHRPLGRVSTALVASAAIGMLLLPVAVAVGPAASATQMDYCPTGTPVAAASMPSAAG</sequence>
<dbReference type="Pfam" id="PF01435">
    <property type="entry name" value="Peptidase_M48"/>
    <property type="match status" value="1"/>
</dbReference>
<evidence type="ECO:0000256" key="2">
    <source>
        <dbReference type="ARBA" id="ARBA00022723"/>
    </source>
</evidence>
<evidence type="ECO:0000256" key="1">
    <source>
        <dbReference type="ARBA" id="ARBA00022670"/>
    </source>
</evidence>
<keyword evidence="3 6" id="KW-0378">Hydrolase</keyword>
<keyword evidence="5 6" id="KW-0482">Metalloprotease</keyword>
<keyword evidence="7" id="KW-0472">Membrane</keyword>
<accession>A0ABW2AIK1</accession>
<dbReference type="EMBL" id="JBHSWH010000001">
    <property type="protein sequence ID" value="MFC6706615.1"/>
    <property type="molecule type" value="Genomic_DNA"/>
</dbReference>
<dbReference type="CDD" id="cd07326">
    <property type="entry name" value="M56_BlaR1_MecR1_like"/>
    <property type="match status" value="1"/>
</dbReference>
<evidence type="ECO:0000313" key="10">
    <source>
        <dbReference type="Proteomes" id="UP001596298"/>
    </source>
</evidence>
<evidence type="ECO:0000259" key="8">
    <source>
        <dbReference type="Pfam" id="PF01435"/>
    </source>
</evidence>
<feature type="transmembrane region" description="Helical" evidence="7">
    <location>
        <begin position="277"/>
        <end position="301"/>
    </location>
</feature>
<keyword evidence="10" id="KW-1185">Reference proteome</keyword>
<name>A0ABW2AIK1_9MICO</name>
<evidence type="ECO:0000256" key="3">
    <source>
        <dbReference type="ARBA" id="ARBA00022801"/>
    </source>
</evidence>
<evidence type="ECO:0000313" key="9">
    <source>
        <dbReference type="EMBL" id="MFC6706615.1"/>
    </source>
</evidence>
<dbReference type="InterPro" id="IPR001915">
    <property type="entry name" value="Peptidase_M48"/>
</dbReference>
<gene>
    <name evidence="9" type="ORF">ACFQDH_15455</name>
</gene>
<feature type="domain" description="Peptidase M48" evidence="8">
    <location>
        <begin position="140"/>
        <end position="197"/>
    </location>
</feature>